<name>A0ABT4BIW7_9ACTN</name>
<dbReference type="InterPro" id="IPR027417">
    <property type="entry name" value="P-loop_NTPase"/>
</dbReference>
<comment type="caution">
    <text evidence="1">The sequence shown here is derived from an EMBL/GenBank/DDBJ whole genome shotgun (WGS) entry which is preliminary data.</text>
</comment>
<reference evidence="1" key="1">
    <citation type="submission" date="2022-11" db="EMBL/GenBank/DDBJ databases">
        <authorList>
            <person name="Somphong A."/>
            <person name="Phongsopitanun W."/>
        </authorList>
    </citation>
    <scope>NUCLEOTIDE SEQUENCE</scope>
    <source>
        <strain evidence="1">Pm04-4</strain>
    </source>
</reference>
<gene>
    <name evidence="1" type="ORF">OWR29_46715</name>
</gene>
<sequence>MSAGPGVGKAVEIRGLVKTYGEFLSVDGLGMTVRRGACHGVVCPSGAGLLLRDHRESA</sequence>
<proteinExistence type="predicted"/>
<dbReference type="RefSeq" id="WP_267570162.1">
    <property type="nucleotide sequence ID" value="NZ_JAPNTZ010000027.1"/>
</dbReference>
<keyword evidence="2" id="KW-1185">Reference proteome</keyword>
<dbReference type="SUPFAM" id="SSF52540">
    <property type="entry name" value="P-loop containing nucleoside triphosphate hydrolases"/>
    <property type="match status" value="1"/>
</dbReference>
<dbReference type="Proteomes" id="UP001151002">
    <property type="component" value="Unassembled WGS sequence"/>
</dbReference>
<evidence type="ECO:0000313" key="1">
    <source>
        <dbReference type="EMBL" id="MCY1145543.1"/>
    </source>
</evidence>
<dbReference type="EMBL" id="JAPNTZ010000027">
    <property type="protein sequence ID" value="MCY1145543.1"/>
    <property type="molecule type" value="Genomic_DNA"/>
</dbReference>
<organism evidence="1 2">
    <name type="scientific">Paractinoplanes pyxinae</name>
    <dbReference type="NCBI Taxonomy" id="2997416"/>
    <lineage>
        <taxon>Bacteria</taxon>
        <taxon>Bacillati</taxon>
        <taxon>Actinomycetota</taxon>
        <taxon>Actinomycetes</taxon>
        <taxon>Micromonosporales</taxon>
        <taxon>Micromonosporaceae</taxon>
        <taxon>Paractinoplanes</taxon>
    </lineage>
</organism>
<evidence type="ECO:0000313" key="2">
    <source>
        <dbReference type="Proteomes" id="UP001151002"/>
    </source>
</evidence>
<accession>A0ABT4BIW7</accession>
<protein>
    <submittedName>
        <fullName evidence="1">Uncharacterized protein</fullName>
    </submittedName>
</protein>